<protein>
    <submittedName>
        <fullName evidence="3">Uncharacterized protein</fullName>
    </submittedName>
</protein>
<feature type="region of interest" description="Disordered" evidence="1">
    <location>
        <begin position="252"/>
        <end position="300"/>
    </location>
</feature>
<dbReference type="AlphaFoldDB" id="A0A8H5GD64"/>
<feature type="transmembrane region" description="Helical" evidence="2">
    <location>
        <begin position="20"/>
        <end position="42"/>
    </location>
</feature>
<organism evidence="3 4">
    <name type="scientific">Tetrapyrgos nigripes</name>
    <dbReference type="NCBI Taxonomy" id="182062"/>
    <lineage>
        <taxon>Eukaryota</taxon>
        <taxon>Fungi</taxon>
        <taxon>Dikarya</taxon>
        <taxon>Basidiomycota</taxon>
        <taxon>Agaricomycotina</taxon>
        <taxon>Agaricomycetes</taxon>
        <taxon>Agaricomycetidae</taxon>
        <taxon>Agaricales</taxon>
        <taxon>Marasmiineae</taxon>
        <taxon>Marasmiaceae</taxon>
        <taxon>Tetrapyrgos</taxon>
    </lineage>
</organism>
<dbReference type="OrthoDB" id="2535105at2759"/>
<evidence type="ECO:0000256" key="2">
    <source>
        <dbReference type="SAM" id="Phobius"/>
    </source>
</evidence>
<feature type="compositionally biased region" description="Basic and acidic residues" evidence="1">
    <location>
        <begin position="274"/>
        <end position="284"/>
    </location>
</feature>
<feature type="compositionally biased region" description="Polar residues" evidence="1">
    <location>
        <begin position="287"/>
        <end position="300"/>
    </location>
</feature>
<feature type="transmembrane region" description="Helical" evidence="2">
    <location>
        <begin position="76"/>
        <end position="100"/>
    </location>
</feature>
<keyword evidence="2" id="KW-0812">Transmembrane</keyword>
<name>A0A8H5GD64_9AGAR</name>
<accession>A0A8H5GD64</accession>
<evidence type="ECO:0000313" key="3">
    <source>
        <dbReference type="EMBL" id="KAF5362733.1"/>
    </source>
</evidence>
<feature type="transmembrane region" description="Helical" evidence="2">
    <location>
        <begin position="51"/>
        <end position="70"/>
    </location>
</feature>
<feature type="compositionally biased region" description="Basic residues" evidence="1">
    <location>
        <begin position="201"/>
        <end position="211"/>
    </location>
</feature>
<evidence type="ECO:0000313" key="4">
    <source>
        <dbReference type="Proteomes" id="UP000559256"/>
    </source>
</evidence>
<keyword evidence="2" id="KW-0472">Membrane</keyword>
<comment type="caution">
    <text evidence="3">The sequence shown here is derived from an EMBL/GenBank/DDBJ whole genome shotgun (WGS) entry which is preliminary data.</text>
</comment>
<keyword evidence="4" id="KW-1185">Reference proteome</keyword>
<feature type="compositionally biased region" description="Polar residues" evidence="1">
    <location>
        <begin position="252"/>
        <end position="261"/>
    </location>
</feature>
<gene>
    <name evidence="3" type="ORF">D9758_011731</name>
</gene>
<feature type="region of interest" description="Disordered" evidence="1">
    <location>
        <begin position="193"/>
        <end position="227"/>
    </location>
</feature>
<proteinExistence type="predicted"/>
<dbReference type="Proteomes" id="UP000559256">
    <property type="component" value="Unassembled WGS sequence"/>
</dbReference>
<sequence>MSSAQETAGNGIDITQFIGAVYFGGVVSFMMTGVTVVQYWIFLMKNRRDSLGLRTFVTVLVCVYASSVSTHKSYTYSLPLGICVTSGLDVACTALVVAHLHERLIQHFGSDILRLFSTSLFLQVETFLTTCVIAATDLFLANQSGETSIYMLPPTPPLSSSTSPYFSRLNSRKTLRRQINIFTTTFTDSHAYDMDSTSHSHSVHSRSRHTVSGRDLPGHGRNARTNPINIDYDIGYASDGDQDDLAIIESQSQHDTNSQPESPIRKTSGASFERVPDTFRKDLVPEPTSSPLPRLYTSSR</sequence>
<dbReference type="EMBL" id="JAACJM010000037">
    <property type="protein sequence ID" value="KAF5362733.1"/>
    <property type="molecule type" value="Genomic_DNA"/>
</dbReference>
<keyword evidence="2" id="KW-1133">Transmembrane helix</keyword>
<evidence type="ECO:0000256" key="1">
    <source>
        <dbReference type="SAM" id="MobiDB-lite"/>
    </source>
</evidence>
<reference evidence="3 4" key="1">
    <citation type="journal article" date="2020" name="ISME J.">
        <title>Uncovering the hidden diversity of litter-decomposition mechanisms in mushroom-forming fungi.</title>
        <authorList>
            <person name="Floudas D."/>
            <person name="Bentzer J."/>
            <person name="Ahren D."/>
            <person name="Johansson T."/>
            <person name="Persson P."/>
            <person name="Tunlid A."/>
        </authorList>
    </citation>
    <scope>NUCLEOTIDE SEQUENCE [LARGE SCALE GENOMIC DNA]</scope>
    <source>
        <strain evidence="3 4">CBS 291.85</strain>
    </source>
</reference>